<comment type="caution">
    <text evidence="3">The sequence shown here is derived from an EMBL/GenBank/DDBJ whole genome shotgun (WGS) entry which is preliminary data.</text>
</comment>
<dbReference type="InterPro" id="IPR000326">
    <property type="entry name" value="PAP2/HPO"/>
</dbReference>
<feature type="transmembrane region" description="Helical" evidence="1">
    <location>
        <begin position="55"/>
        <end position="77"/>
    </location>
</feature>
<dbReference type="SMART" id="SM00014">
    <property type="entry name" value="acidPPc"/>
    <property type="match status" value="1"/>
</dbReference>
<feature type="transmembrane region" description="Helical" evidence="1">
    <location>
        <begin position="20"/>
        <end position="43"/>
    </location>
</feature>
<gene>
    <name evidence="3" type="ORF">A2388_00235</name>
</gene>
<dbReference type="Proteomes" id="UP000177575">
    <property type="component" value="Unassembled WGS sequence"/>
</dbReference>
<dbReference type="PANTHER" id="PTHR14969:SF13">
    <property type="entry name" value="AT30094P"/>
    <property type="match status" value="1"/>
</dbReference>
<dbReference type="Pfam" id="PF01569">
    <property type="entry name" value="PAP2"/>
    <property type="match status" value="1"/>
</dbReference>
<keyword evidence="1" id="KW-0472">Membrane</keyword>
<protein>
    <recommendedName>
        <fullName evidence="2">Phosphatidic acid phosphatase type 2/haloperoxidase domain-containing protein</fullName>
    </recommendedName>
</protein>
<dbReference type="EMBL" id="MHTC01000030">
    <property type="protein sequence ID" value="OHA55007.1"/>
    <property type="molecule type" value="Genomic_DNA"/>
</dbReference>
<accession>A0A1G2Q366</accession>
<feature type="transmembrane region" description="Helical" evidence="1">
    <location>
        <begin position="122"/>
        <end position="139"/>
    </location>
</feature>
<evidence type="ECO:0000313" key="3">
    <source>
        <dbReference type="EMBL" id="OHA55007.1"/>
    </source>
</evidence>
<reference evidence="3 4" key="1">
    <citation type="journal article" date="2016" name="Nat. Commun.">
        <title>Thousands of microbial genomes shed light on interconnected biogeochemical processes in an aquifer system.</title>
        <authorList>
            <person name="Anantharaman K."/>
            <person name="Brown C.T."/>
            <person name="Hug L.A."/>
            <person name="Sharon I."/>
            <person name="Castelle C.J."/>
            <person name="Probst A.J."/>
            <person name="Thomas B.C."/>
            <person name="Singh A."/>
            <person name="Wilkins M.J."/>
            <person name="Karaoz U."/>
            <person name="Brodie E.L."/>
            <person name="Williams K.H."/>
            <person name="Hubbard S.S."/>
            <person name="Banfield J.F."/>
        </authorList>
    </citation>
    <scope>NUCLEOTIDE SEQUENCE [LARGE SCALE GENOMIC DNA]</scope>
</reference>
<feature type="domain" description="Phosphatidic acid phosphatase type 2/haloperoxidase" evidence="2">
    <location>
        <begin position="56"/>
        <end position="162"/>
    </location>
</feature>
<dbReference type="SUPFAM" id="SSF48317">
    <property type="entry name" value="Acid phosphatase/Vanadium-dependent haloperoxidase"/>
    <property type="match status" value="1"/>
</dbReference>
<feature type="transmembrane region" description="Helical" evidence="1">
    <location>
        <begin position="145"/>
        <end position="162"/>
    </location>
</feature>
<organism evidence="3 4">
    <name type="scientific">Candidatus Veblenbacteria bacterium RIFOXYB1_FULL_43_13</name>
    <dbReference type="NCBI Taxonomy" id="1802426"/>
    <lineage>
        <taxon>Bacteria</taxon>
        <taxon>Candidatus Vebleniibacteriota</taxon>
    </lineage>
</organism>
<evidence type="ECO:0000259" key="2">
    <source>
        <dbReference type="SMART" id="SM00014"/>
    </source>
</evidence>
<dbReference type="Gene3D" id="1.20.144.10">
    <property type="entry name" value="Phosphatidic acid phosphatase type 2/haloperoxidase"/>
    <property type="match status" value="1"/>
</dbReference>
<dbReference type="AlphaFoldDB" id="A0A1G2Q366"/>
<evidence type="ECO:0000256" key="1">
    <source>
        <dbReference type="SAM" id="Phobius"/>
    </source>
</evidence>
<sequence>MSLDVYIYNSVISLTAGSAIWQLLSVLAASGLIWFLVIWYIFSVLGRKKTGPVEFFALILGGSMVYLFNIGVSIWWWRPRPFVFLDVEPLINVNAVSKSFPSDHAALAFFIAFLLSQYQKKWWWAYLVALLVALGRVAVGVHYPADILAGMAVGLAFGYLTIQTEKLFSRQPKI</sequence>
<keyword evidence="1" id="KW-0812">Transmembrane</keyword>
<evidence type="ECO:0000313" key="4">
    <source>
        <dbReference type="Proteomes" id="UP000177575"/>
    </source>
</evidence>
<dbReference type="PANTHER" id="PTHR14969">
    <property type="entry name" value="SPHINGOSINE-1-PHOSPHATE PHOSPHOHYDROLASE"/>
    <property type="match status" value="1"/>
</dbReference>
<name>A0A1G2Q366_9BACT</name>
<keyword evidence="1" id="KW-1133">Transmembrane helix</keyword>
<dbReference type="InterPro" id="IPR036938">
    <property type="entry name" value="PAP2/HPO_sf"/>
</dbReference>
<proteinExistence type="predicted"/>